<name>E9HZL8_DAPPU</name>
<accession>E9HZL8</accession>
<dbReference type="InParanoid" id="E9HZL8"/>
<feature type="region of interest" description="Disordered" evidence="1">
    <location>
        <begin position="113"/>
        <end position="142"/>
    </location>
</feature>
<reference evidence="2 3" key="1">
    <citation type="journal article" date="2011" name="Science">
        <title>The ecoresponsive genome of Daphnia pulex.</title>
        <authorList>
            <person name="Colbourne J.K."/>
            <person name="Pfrender M.E."/>
            <person name="Gilbert D."/>
            <person name="Thomas W.K."/>
            <person name="Tucker A."/>
            <person name="Oakley T.H."/>
            <person name="Tokishita S."/>
            <person name="Aerts A."/>
            <person name="Arnold G.J."/>
            <person name="Basu M.K."/>
            <person name="Bauer D.J."/>
            <person name="Caceres C.E."/>
            <person name="Carmel L."/>
            <person name="Casola C."/>
            <person name="Choi J.H."/>
            <person name="Detter J.C."/>
            <person name="Dong Q."/>
            <person name="Dusheyko S."/>
            <person name="Eads B.D."/>
            <person name="Frohlich T."/>
            <person name="Geiler-Samerotte K.A."/>
            <person name="Gerlach D."/>
            <person name="Hatcher P."/>
            <person name="Jogdeo S."/>
            <person name="Krijgsveld J."/>
            <person name="Kriventseva E.V."/>
            <person name="Kultz D."/>
            <person name="Laforsch C."/>
            <person name="Lindquist E."/>
            <person name="Lopez J."/>
            <person name="Manak J.R."/>
            <person name="Muller J."/>
            <person name="Pangilinan J."/>
            <person name="Patwardhan R.P."/>
            <person name="Pitluck S."/>
            <person name="Pritham E.J."/>
            <person name="Rechtsteiner A."/>
            <person name="Rho M."/>
            <person name="Rogozin I.B."/>
            <person name="Sakarya O."/>
            <person name="Salamov A."/>
            <person name="Schaack S."/>
            <person name="Shapiro H."/>
            <person name="Shiga Y."/>
            <person name="Skalitzky C."/>
            <person name="Smith Z."/>
            <person name="Souvorov A."/>
            <person name="Sung W."/>
            <person name="Tang Z."/>
            <person name="Tsuchiya D."/>
            <person name="Tu H."/>
            <person name="Vos H."/>
            <person name="Wang M."/>
            <person name="Wolf Y.I."/>
            <person name="Yamagata H."/>
            <person name="Yamada T."/>
            <person name="Ye Y."/>
            <person name="Shaw J.R."/>
            <person name="Andrews J."/>
            <person name="Crease T.J."/>
            <person name="Tang H."/>
            <person name="Lucas S.M."/>
            <person name="Robertson H.M."/>
            <person name="Bork P."/>
            <person name="Koonin E.V."/>
            <person name="Zdobnov E.M."/>
            <person name="Grigoriev I.V."/>
            <person name="Lynch M."/>
            <person name="Boore J.L."/>
        </authorList>
    </citation>
    <scope>NUCLEOTIDE SEQUENCE [LARGE SCALE GENOMIC DNA]</scope>
</reference>
<dbReference type="EMBL" id="GL733368">
    <property type="protein sequence ID" value="EFX62812.1"/>
    <property type="molecule type" value="Genomic_DNA"/>
</dbReference>
<keyword evidence="3" id="KW-1185">Reference proteome</keyword>
<evidence type="ECO:0000256" key="1">
    <source>
        <dbReference type="SAM" id="MobiDB-lite"/>
    </source>
</evidence>
<evidence type="ECO:0000313" key="2">
    <source>
        <dbReference type="EMBL" id="EFX62812.1"/>
    </source>
</evidence>
<gene>
    <name evidence="2" type="ORF">DAPPUDRAFT_336401</name>
</gene>
<proteinExistence type="predicted"/>
<feature type="compositionally biased region" description="Polar residues" evidence="1">
    <location>
        <begin position="128"/>
        <end position="142"/>
    </location>
</feature>
<dbReference type="Proteomes" id="UP000000305">
    <property type="component" value="Unassembled WGS sequence"/>
</dbReference>
<dbReference type="HOGENOM" id="CLU_1125528_0_0_1"/>
<dbReference type="KEGG" id="dpx:DAPPUDRAFT_336401"/>
<organism evidence="2 3">
    <name type="scientific">Daphnia pulex</name>
    <name type="common">Water flea</name>
    <dbReference type="NCBI Taxonomy" id="6669"/>
    <lineage>
        <taxon>Eukaryota</taxon>
        <taxon>Metazoa</taxon>
        <taxon>Ecdysozoa</taxon>
        <taxon>Arthropoda</taxon>
        <taxon>Crustacea</taxon>
        <taxon>Branchiopoda</taxon>
        <taxon>Diplostraca</taxon>
        <taxon>Cladocera</taxon>
        <taxon>Anomopoda</taxon>
        <taxon>Daphniidae</taxon>
        <taxon>Daphnia</taxon>
    </lineage>
</organism>
<dbReference type="AlphaFoldDB" id="E9HZL8"/>
<evidence type="ECO:0000313" key="3">
    <source>
        <dbReference type="Proteomes" id="UP000000305"/>
    </source>
</evidence>
<sequence>MVGNCVSSFFAELNQNQAAKLKKSDIEAYMDMVVFLETNPDTCCRLRVSYFILFFYKLRPSSLLRRMVSDLKTQYCWIFKSMQYFRFLFYELCENLISLPEVSSAGNAENLSVASNPLNNKENKEDNQTIFSSESRSPTPFDTANEHPEFLLQINVQATTSPLIQSSVDPDNSKVARHESENPQVLVPFHSPRDIISNYNDLGSTTSISSGGFCLERFRELLDLAVEEVASITGGSISSKSDYLSVA</sequence>
<protein>
    <submittedName>
        <fullName evidence="2">Uncharacterized protein</fullName>
    </submittedName>
</protein>